<proteinExistence type="predicted"/>
<dbReference type="InterPro" id="IPR027417">
    <property type="entry name" value="P-loop_NTPase"/>
</dbReference>
<evidence type="ECO:0000259" key="1">
    <source>
        <dbReference type="Pfam" id="PF13521"/>
    </source>
</evidence>
<dbReference type="EMBL" id="RKRE01000001">
    <property type="protein sequence ID" value="RPF49621.1"/>
    <property type="molecule type" value="Genomic_DNA"/>
</dbReference>
<dbReference type="RefSeq" id="WP_123927359.1">
    <property type="nucleotide sequence ID" value="NZ_RKRE01000001.1"/>
</dbReference>
<dbReference type="Proteomes" id="UP000282654">
    <property type="component" value="Unassembled WGS sequence"/>
</dbReference>
<accession>A0A3N5C0E0</accession>
<dbReference type="Pfam" id="PF13521">
    <property type="entry name" value="AAA_28"/>
    <property type="match status" value="1"/>
</dbReference>
<dbReference type="InterPro" id="IPR038727">
    <property type="entry name" value="NadR/Ttd14_AAA_dom"/>
</dbReference>
<feature type="domain" description="NadR/Ttd14 AAA" evidence="1">
    <location>
        <begin position="2"/>
        <end position="133"/>
    </location>
</feature>
<dbReference type="AlphaFoldDB" id="A0A3N5C0E0"/>
<gene>
    <name evidence="2" type="ORF">EDD75_0440</name>
</gene>
<keyword evidence="3" id="KW-1185">Reference proteome</keyword>
<sequence length="184" mass="20702">MRIAITGAHGTGKTTLARALSEELGLPLITERARLVARQMEVKTCEELFRNPDLAREFQERVLEEQIRAQLAHPQGFVSDRCTLDCIAYWNLYLGDEGAERYFFKARLHAYRRLDLIVYVPPLVLSGGDGFRLGEHHAEVDACIRRELSLLRGAKVLGLEGVAPGERLAHVLEFVRSRKFSAGS</sequence>
<evidence type="ECO:0000313" key="3">
    <source>
        <dbReference type="Proteomes" id="UP000282654"/>
    </source>
</evidence>
<dbReference type="SUPFAM" id="SSF52540">
    <property type="entry name" value="P-loop containing nucleoside triphosphate hydrolases"/>
    <property type="match status" value="1"/>
</dbReference>
<comment type="caution">
    <text evidence="2">The sequence shown here is derived from an EMBL/GenBank/DDBJ whole genome shotgun (WGS) entry which is preliminary data.</text>
</comment>
<evidence type="ECO:0000313" key="2">
    <source>
        <dbReference type="EMBL" id="RPF49621.1"/>
    </source>
</evidence>
<reference evidence="2 3" key="1">
    <citation type="submission" date="2018-11" db="EMBL/GenBank/DDBJ databases">
        <title>Genomic Encyclopedia of Type Strains, Phase IV (KMG-IV): sequencing the most valuable type-strain genomes for metagenomic binning, comparative biology and taxonomic classification.</title>
        <authorList>
            <person name="Goeker M."/>
        </authorList>
    </citation>
    <scope>NUCLEOTIDE SEQUENCE [LARGE SCALE GENOMIC DNA]</scope>
    <source>
        <strain evidence="2 3">DSM 102936</strain>
    </source>
</reference>
<protein>
    <submittedName>
        <fullName evidence="2">AAA domain-containing protein</fullName>
    </submittedName>
</protein>
<organism evidence="2 3">
    <name type="scientific">Thermodesulfitimonas autotrophica</name>
    <dbReference type="NCBI Taxonomy" id="1894989"/>
    <lineage>
        <taxon>Bacteria</taxon>
        <taxon>Bacillati</taxon>
        <taxon>Bacillota</taxon>
        <taxon>Clostridia</taxon>
        <taxon>Thermoanaerobacterales</taxon>
        <taxon>Thermoanaerobacteraceae</taxon>
        <taxon>Thermodesulfitimonas</taxon>
    </lineage>
</organism>
<dbReference type="OrthoDB" id="7351510at2"/>
<dbReference type="Gene3D" id="3.40.50.300">
    <property type="entry name" value="P-loop containing nucleotide triphosphate hydrolases"/>
    <property type="match status" value="1"/>
</dbReference>
<name>A0A3N5C0E0_9THEO</name>